<comment type="similarity">
    <text evidence="2">Belongs to the amino acid/polyamine transporter 2 family.</text>
</comment>
<protein>
    <recommendedName>
        <fullName evidence="8">Amino acid transporter transmembrane domain-containing protein</fullName>
    </recommendedName>
</protein>
<evidence type="ECO:0000256" key="3">
    <source>
        <dbReference type="ARBA" id="ARBA00022692"/>
    </source>
</evidence>
<dbReference type="InterPro" id="IPR013057">
    <property type="entry name" value="AA_transpt_TM"/>
</dbReference>
<feature type="transmembrane region" description="Helical" evidence="7">
    <location>
        <begin position="399"/>
        <end position="418"/>
    </location>
</feature>
<evidence type="ECO:0000256" key="5">
    <source>
        <dbReference type="ARBA" id="ARBA00023136"/>
    </source>
</evidence>
<dbReference type="EMBL" id="JAPQKH010000007">
    <property type="protein sequence ID" value="KAJ5087340.1"/>
    <property type="molecule type" value="Genomic_DNA"/>
</dbReference>
<keyword evidence="5 7" id="KW-0472">Membrane</keyword>
<dbReference type="Pfam" id="PF01490">
    <property type="entry name" value="Aa_trans"/>
    <property type="match status" value="1"/>
</dbReference>
<feature type="transmembrane region" description="Helical" evidence="7">
    <location>
        <begin position="373"/>
        <end position="393"/>
    </location>
</feature>
<evidence type="ECO:0000256" key="7">
    <source>
        <dbReference type="SAM" id="Phobius"/>
    </source>
</evidence>
<accession>A0A9W9ESZ6</accession>
<feature type="transmembrane region" description="Helical" evidence="7">
    <location>
        <begin position="275"/>
        <end position="296"/>
    </location>
</feature>
<feature type="domain" description="Amino acid transporter transmembrane" evidence="8">
    <location>
        <begin position="52"/>
        <end position="462"/>
    </location>
</feature>
<dbReference type="GO" id="GO:0015179">
    <property type="term" value="F:L-amino acid transmembrane transporter activity"/>
    <property type="evidence" value="ECO:0007669"/>
    <property type="project" value="TreeGrafter"/>
</dbReference>
<reference evidence="9" key="2">
    <citation type="journal article" date="2023" name="IMA Fungus">
        <title>Comparative genomic study of the Penicillium genus elucidates a diverse pangenome and 15 lateral gene transfer events.</title>
        <authorList>
            <person name="Petersen C."/>
            <person name="Sorensen T."/>
            <person name="Nielsen M.R."/>
            <person name="Sondergaard T.E."/>
            <person name="Sorensen J.L."/>
            <person name="Fitzpatrick D.A."/>
            <person name="Frisvad J.C."/>
            <person name="Nielsen K.L."/>
        </authorList>
    </citation>
    <scope>NUCLEOTIDE SEQUENCE</scope>
    <source>
        <strain evidence="9">IBT 30069</strain>
    </source>
</reference>
<keyword evidence="10" id="KW-1185">Reference proteome</keyword>
<comment type="subcellular location">
    <subcellularLocation>
        <location evidence="1">Membrane</location>
        <topology evidence="1">Multi-pass membrane protein</topology>
    </subcellularLocation>
</comment>
<dbReference type="AlphaFoldDB" id="A0A9W9ESZ6"/>
<reference evidence="9" key="1">
    <citation type="submission" date="2022-11" db="EMBL/GenBank/DDBJ databases">
        <authorList>
            <person name="Petersen C."/>
        </authorList>
    </citation>
    <scope>NUCLEOTIDE SEQUENCE</scope>
    <source>
        <strain evidence="9">IBT 30069</strain>
    </source>
</reference>
<feature type="transmembrane region" description="Helical" evidence="7">
    <location>
        <begin position="132"/>
        <end position="153"/>
    </location>
</feature>
<evidence type="ECO:0000313" key="9">
    <source>
        <dbReference type="EMBL" id="KAJ5087340.1"/>
    </source>
</evidence>
<organism evidence="9 10">
    <name type="scientific">Penicillium angulare</name>
    <dbReference type="NCBI Taxonomy" id="116970"/>
    <lineage>
        <taxon>Eukaryota</taxon>
        <taxon>Fungi</taxon>
        <taxon>Dikarya</taxon>
        <taxon>Ascomycota</taxon>
        <taxon>Pezizomycotina</taxon>
        <taxon>Eurotiomycetes</taxon>
        <taxon>Eurotiomycetidae</taxon>
        <taxon>Eurotiales</taxon>
        <taxon>Aspergillaceae</taxon>
        <taxon>Penicillium</taxon>
    </lineage>
</organism>
<feature type="transmembrane region" description="Helical" evidence="7">
    <location>
        <begin position="159"/>
        <end position="180"/>
    </location>
</feature>
<feature type="compositionally biased region" description="Basic and acidic residues" evidence="6">
    <location>
        <begin position="1"/>
        <end position="19"/>
    </location>
</feature>
<comment type="caution">
    <text evidence="9">The sequence shown here is derived from an EMBL/GenBank/DDBJ whole genome shotgun (WGS) entry which is preliminary data.</text>
</comment>
<proteinExistence type="inferred from homology"/>
<feature type="transmembrane region" description="Helical" evidence="7">
    <location>
        <begin position="53"/>
        <end position="74"/>
    </location>
</feature>
<feature type="transmembrane region" description="Helical" evidence="7">
    <location>
        <begin position="439"/>
        <end position="462"/>
    </location>
</feature>
<keyword evidence="4 7" id="KW-1133">Transmembrane helix</keyword>
<feature type="transmembrane region" description="Helical" evidence="7">
    <location>
        <begin position="192"/>
        <end position="213"/>
    </location>
</feature>
<dbReference type="Proteomes" id="UP001149165">
    <property type="component" value="Unassembled WGS sequence"/>
</dbReference>
<dbReference type="PANTHER" id="PTHR22950">
    <property type="entry name" value="AMINO ACID TRANSPORTER"/>
    <property type="match status" value="1"/>
</dbReference>
<keyword evidence="3 7" id="KW-0812">Transmembrane</keyword>
<evidence type="ECO:0000313" key="10">
    <source>
        <dbReference type="Proteomes" id="UP001149165"/>
    </source>
</evidence>
<evidence type="ECO:0000256" key="1">
    <source>
        <dbReference type="ARBA" id="ARBA00004141"/>
    </source>
</evidence>
<evidence type="ECO:0000256" key="4">
    <source>
        <dbReference type="ARBA" id="ARBA00022989"/>
    </source>
</evidence>
<feature type="region of interest" description="Disordered" evidence="6">
    <location>
        <begin position="1"/>
        <end position="23"/>
    </location>
</feature>
<feature type="transmembrane region" description="Helical" evidence="7">
    <location>
        <begin position="316"/>
        <end position="340"/>
    </location>
</feature>
<sequence>MPDAKPKIPDDVEAPRPVEDSPSQFGEILKTEQAPHDAVFGELNEDGPNYRNVGWLGTVALMMKTQIGLGVLSIPSVFDTLGMIPGVVILCVVASIATWTSYMVGIFKLKHPEVYGFEDAGALMFGRIGKEIFGIAFSLYWVFVAGSGILGISISLNAISSHGTCTAAFVAIAAIIGFCFSSIRTLGKISWIAWLGLASISTAVLIVTIGVGIQDRPSSAPQVGPWSSDYKINRNPSFADGVSAVSSLIFACSATPAYFSLAAEMRDPRLFTRSLVIAQAGSTIIYLAIGIVVYYYCRSYVASPALGSAGLLIKRISYGIALPGLIASTTIVLHVSNFLFSRLKTESNKFQLPSKYFFIRILRGSKHLTSNSMIHWSTWLGCTFSATVVAYLIASGIPFFNNLVSLIGALLGVFLAYQPTGCMWFYDNWGSRDVRNWRWMLMASWCVFIILIGSFMTIAGTYGSVVGIINSLKDGGTKPWTCADNSV</sequence>
<evidence type="ECO:0000259" key="8">
    <source>
        <dbReference type="Pfam" id="PF01490"/>
    </source>
</evidence>
<evidence type="ECO:0000256" key="2">
    <source>
        <dbReference type="ARBA" id="ARBA00008066"/>
    </source>
</evidence>
<dbReference type="GO" id="GO:0016020">
    <property type="term" value="C:membrane"/>
    <property type="evidence" value="ECO:0007669"/>
    <property type="project" value="UniProtKB-SubCell"/>
</dbReference>
<dbReference type="OrthoDB" id="40134at2759"/>
<evidence type="ECO:0000256" key="6">
    <source>
        <dbReference type="SAM" id="MobiDB-lite"/>
    </source>
</evidence>
<dbReference type="PANTHER" id="PTHR22950:SF683">
    <property type="entry name" value="AMINO ACID TRANSPORTER (EUROFUNG)"/>
    <property type="match status" value="1"/>
</dbReference>
<gene>
    <name evidence="9" type="ORF">N7456_010956</name>
</gene>
<name>A0A9W9ESZ6_9EURO</name>
<feature type="transmembrane region" description="Helical" evidence="7">
    <location>
        <begin position="80"/>
        <end position="102"/>
    </location>
</feature>
<feature type="transmembrane region" description="Helical" evidence="7">
    <location>
        <begin position="244"/>
        <end position="263"/>
    </location>
</feature>